<dbReference type="InterPro" id="IPR006879">
    <property type="entry name" value="YdjC-like"/>
</dbReference>
<keyword evidence="5" id="KW-0119">Carbohydrate metabolism</keyword>
<dbReference type="EMBL" id="JACACB010000005">
    <property type="protein sequence ID" value="MCO8297459.1"/>
    <property type="molecule type" value="Genomic_DNA"/>
</dbReference>
<protein>
    <submittedName>
        <fullName evidence="6">Carbohydrate deacetylase</fullName>
    </submittedName>
</protein>
<dbReference type="Gene3D" id="3.20.20.370">
    <property type="entry name" value="Glycoside hydrolase/deacetylase"/>
    <property type="match status" value="1"/>
</dbReference>
<proteinExistence type="predicted"/>
<evidence type="ECO:0000256" key="1">
    <source>
        <dbReference type="ARBA" id="ARBA00001946"/>
    </source>
</evidence>
<dbReference type="CDD" id="cd10803">
    <property type="entry name" value="YdjC_EF3048_like"/>
    <property type="match status" value="1"/>
</dbReference>
<keyword evidence="3" id="KW-0378">Hydrolase</keyword>
<dbReference type="GO" id="GO:0000272">
    <property type="term" value="P:polysaccharide catabolic process"/>
    <property type="evidence" value="ECO:0007669"/>
    <property type="project" value="InterPro"/>
</dbReference>
<dbReference type="AlphaFoldDB" id="A0AB35HMJ3"/>
<dbReference type="GO" id="GO:0046872">
    <property type="term" value="F:metal ion binding"/>
    <property type="evidence" value="ECO:0007669"/>
    <property type="project" value="UniProtKB-KW"/>
</dbReference>
<dbReference type="Proteomes" id="UP001057280">
    <property type="component" value="Unassembled WGS sequence"/>
</dbReference>
<evidence type="ECO:0000256" key="4">
    <source>
        <dbReference type="ARBA" id="ARBA00022842"/>
    </source>
</evidence>
<reference evidence="6" key="2">
    <citation type="journal article" date="2021" name="BMC Microbiol.">
        <title>The diversity among the species Tetragenococcus halophilus including new isolates from a lupine seed fermentation.</title>
        <authorList>
            <person name="Link T."/>
            <person name="Vogel R.F."/>
            <person name="Ehrmann M.A."/>
        </authorList>
    </citation>
    <scope>NUCLEOTIDE SEQUENCE</scope>
    <source>
        <strain evidence="6">TMW 2.2257</strain>
    </source>
</reference>
<evidence type="ECO:0000256" key="2">
    <source>
        <dbReference type="ARBA" id="ARBA00022723"/>
    </source>
</evidence>
<gene>
    <name evidence="6" type="ORF">HXW75_03100</name>
</gene>
<dbReference type="RefSeq" id="WP_253210022.1">
    <property type="nucleotide sequence ID" value="NZ_JACACB010000005.1"/>
</dbReference>
<evidence type="ECO:0000256" key="3">
    <source>
        <dbReference type="ARBA" id="ARBA00022801"/>
    </source>
</evidence>
<dbReference type="Pfam" id="PF04794">
    <property type="entry name" value="YdjC"/>
    <property type="match status" value="1"/>
</dbReference>
<dbReference type="GO" id="GO:0016811">
    <property type="term" value="F:hydrolase activity, acting on carbon-nitrogen (but not peptide) bonds, in linear amides"/>
    <property type="evidence" value="ECO:0007669"/>
    <property type="project" value="InterPro"/>
</dbReference>
<dbReference type="PANTHER" id="PTHR31609">
    <property type="entry name" value="YDJC DEACETYLASE FAMILY MEMBER"/>
    <property type="match status" value="1"/>
</dbReference>
<organism evidence="6 7">
    <name type="scientific">Tetragenococcus halophilus</name>
    <name type="common">Pediococcus halophilus</name>
    <dbReference type="NCBI Taxonomy" id="51669"/>
    <lineage>
        <taxon>Bacteria</taxon>
        <taxon>Bacillati</taxon>
        <taxon>Bacillota</taxon>
        <taxon>Bacilli</taxon>
        <taxon>Lactobacillales</taxon>
        <taxon>Enterococcaceae</taxon>
        <taxon>Tetragenococcus</taxon>
    </lineage>
</organism>
<dbReference type="InterPro" id="IPR011330">
    <property type="entry name" value="Glyco_hydro/deAcase_b/a-brl"/>
</dbReference>
<dbReference type="PANTHER" id="PTHR31609:SF1">
    <property type="entry name" value="CARBOHYDRATE DEACETYLASE"/>
    <property type="match status" value="1"/>
</dbReference>
<name>A0AB35HMJ3_TETHA</name>
<sequence length="248" mass="28127">MGLLIVNADDFGYCSAINLGIIESYQQGILSSTTLMVDMPGFDHAIQLAKENPGLGVGVHLTLTSQKPVRNDVPTLVDNQGNFHKLNFYEKDFMIDEDELYKEWKTQIDKVIANGVEPDHLDSHHHVHTIGNITKVFEQLAKEYNLPVRGNYKKTTKIKSANRFFSDFDSIGRTKGIWKPYEVHNLVEDVEQFGSVEAMCHPGYLDATVFENSSLTVNRTYTMRELKNPFYKTLFDQKGIVLGTYGDL</sequence>
<evidence type="ECO:0000313" key="7">
    <source>
        <dbReference type="Proteomes" id="UP001057280"/>
    </source>
</evidence>
<comment type="cofactor">
    <cofactor evidence="1">
        <name>Mg(2+)</name>
        <dbReference type="ChEBI" id="CHEBI:18420"/>
    </cofactor>
</comment>
<reference evidence="6" key="1">
    <citation type="submission" date="2020-06" db="EMBL/GenBank/DDBJ databases">
        <authorList>
            <person name="Link T."/>
            <person name="Ehrmann M."/>
        </authorList>
    </citation>
    <scope>NUCLEOTIDE SEQUENCE</scope>
    <source>
        <strain evidence="6">TMW 2.2257</strain>
    </source>
</reference>
<comment type="caution">
    <text evidence="6">The sequence shown here is derived from an EMBL/GenBank/DDBJ whole genome shotgun (WGS) entry which is preliminary data.</text>
</comment>
<accession>A0AB35HMJ3</accession>
<dbReference type="GO" id="GO:0019213">
    <property type="term" value="F:deacetylase activity"/>
    <property type="evidence" value="ECO:0007669"/>
    <property type="project" value="TreeGrafter"/>
</dbReference>
<dbReference type="SUPFAM" id="SSF88713">
    <property type="entry name" value="Glycoside hydrolase/deacetylase"/>
    <property type="match status" value="1"/>
</dbReference>
<keyword evidence="2" id="KW-0479">Metal-binding</keyword>
<keyword evidence="4" id="KW-0460">Magnesium</keyword>
<evidence type="ECO:0000313" key="6">
    <source>
        <dbReference type="EMBL" id="MCO8297459.1"/>
    </source>
</evidence>
<evidence type="ECO:0000256" key="5">
    <source>
        <dbReference type="ARBA" id="ARBA00023277"/>
    </source>
</evidence>
<dbReference type="InterPro" id="IPR022948">
    <property type="entry name" value="COD_ChbG_bac"/>
</dbReference>